<organism evidence="1 2">
    <name type="scientific">Niastella vici</name>
    <dbReference type="NCBI Taxonomy" id="1703345"/>
    <lineage>
        <taxon>Bacteria</taxon>
        <taxon>Pseudomonadati</taxon>
        <taxon>Bacteroidota</taxon>
        <taxon>Chitinophagia</taxon>
        <taxon>Chitinophagales</taxon>
        <taxon>Chitinophagaceae</taxon>
        <taxon>Niastella</taxon>
    </lineage>
</organism>
<reference evidence="1 2" key="1">
    <citation type="submission" date="2016-03" db="EMBL/GenBank/DDBJ databases">
        <title>Niastella vici sp. nov., isolated from farmland soil.</title>
        <authorList>
            <person name="Chen L."/>
            <person name="Wang D."/>
            <person name="Yang S."/>
            <person name="Wang G."/>
        </authorList>
    </citation>
    <scope>NUCLEOTIDE SEQUENCE [LARGE SCALE GENOMIC DNA]</scope>
    <source>
        <strain evidence="1 2">DJ57</strain>
    </source>
</reference>
<comment type="caution">
    <text evidence="1">The sequence shown here is derived from an EMBL/GenBank/DDBJ whole genome shotgun (WGS) entry which is preliminary data.</text>
</comment>
<protein>
    <submittedName>
        <fullName evidence="1">Uncharacterized protein</fullName>
    </submittedName>
</protein>
<dbReference type="STRING" id="1703345.A3860_00655"/>
<dbReference type="EMBL" id="LVYD01000001">
    <property type="protein sequence ID" value="OQP66914.1"/>
    <property type="molecule type" value="Genomic_DNA"/>
</dbReference>
<keyword evidence="2" id="KW-1185">Reference proteome</keyword>
<dbReference type="AlphaFoldDB" id="A0A1V9G8P3"/>
<accession>A0A1V9G8P3</accession>
<proteinExistence type="predicted"/>
<evidence type="ECO:0000313" key="2">
    <source>
        <dbReference type="Proteomes" id="UP000192796"/>
    </source>
</evidence>
<dbReference type="Proteomes" id="UP000192796">
    <property type="component" value="Unassembled WGS sequence"/>
</dbReference>
<sequence>MAPEFSIETKKIIMDTKLIQQYGTEILSYRLRTVRQKKRMQYEDFDKQLLKTSRRQSELYEQKRNLGWEPLVPPVQKGWIRFFVLRDDVARSKHAELFEKILAKINTCDWSHRKDFLVKYRRYGTKKYRVKKQSLLRPYECQFKQLAFTDEEKQFFYEVWETDCKKRLVKRYVFSEPWRFVLRTRPNIIDKVKKRDALIDAELQGIWNYLRRNRFCRRLDKLLNGGGGCWWKDYEDGREKNMLKNKSLQQILDELTEDRV</sequence>
<gene>
    <name evidence="1" type="ORF">A3860_00655</name>
</gene>
<evidence type="ECO:0000313" key="1">
    <source>
        <dbReference type="EMBL" id="OQP66914.1"/>
    </source>
</evidence>
<name>A0A1V9G8P3_9BACT</name>